<proteinExistence type="predicted"/>
<dbReference type="AlphaFoldDB" id="A0A2T0BN86"/>
<dbReference type="GO" id="GO:0047661">
    <property type="term" value="F:amino-acid racemase activity"/>
    <property type="evidence" value="ECO:0007669"/>
    <property type="project" value="InterPro"/>
</dbReference>
<dbReference type="RefSeq" id="WP_106009312.1">
    <property type="nucleotide sequence ID" value="NZ_JALCPJ010000053.1"/>
</dbReference>
<reference evidence="1 2" key="1">
    <citation type="submission" date="2018-03" db="EMBL/GenBank/DDBJ databases">
        <title>Genome sequence of Clostridium luticellarii DSM 29923.</title>
        <authorList>
            <person name="Poehlein A."/>
            <person name="Daniel R."/>
        </authorList>
    </citation>
    <scope>NUCLEOTIDE SEQUENCE [LARGE SCALE GENOMIC DNA]</scope>
    <source>
        <strain evidence="1 2">DSM 29923</strain>
    </source>
</reference>
<evidence type="ECO:0000313" key="1">
    <source>
        <dbReference type="EMBL" id="PRR85339.1"/>
    </source>
</evidence>
<dbReference type="InterPro" id="IPR015942">
    <property type="entry name" value="Asp/Glu/hydantoin_racemase"/>
</dbReference>
<dbReference type="InterPro" id="IPR001920">
    <property type="entry name" value="Asp/Glu_race"/>
</dbReference>
<protein>
    <submittedName>
        <fullName evidence="1">Asp/Glu/Hydantoin racemase</fullName>
    </submittedName>
</protein>
<gene>
    <name evidence="1" type="ORF">CLLU_17150</name>
</gene>
<name>A0A2T0BN86_9CLOT</name>
<comment type="caution">
    <text evidence="1">The sequence shown here is derived from an EMBL/GenBank/DDBJ whole genome shotgun (WGS) entry which is preliminary data.</text>
</comment>
<dbReference type="SUPFAM" id="SSF51366">
    <property type="entry name" value="Ribulose-phoshate binding barrel"/>
    <property type="match status" value="1"/>
</dbReference>
<sequence length="220" mass="24470">MDGKIKIGIIRVLTLENKYDLENHARIIDENGKFRENIEFVSRCIEDQPFGIHDDETLNTAVPKIVKLAKQMEKENLDGIVISCCADPGLKEVEKEVKIPVISAGRECSEEALKLGKKIIAIGITAEASEHLKELLGNNLFDYYNPQNINSTLDLNSKRGRKSVVDSAKKAYRCGSDCIMICCTGMSNIKIAEEIKSNVDIKVADPLESIASKIKKVYDL</sequence>
<dbReference type="Gene3D" id="3.40.50.1860">
    <property type="match status" value="2"/>
</dbReference>
<dbReference type="EMBL" id="PVXP01000019">
    <property type="protein sequence ID" value="PRR85339.1"/>
    <property type="molecule type" value="Genomic_DNA"/>
</dbReference>
<evidence type="ECO:0000313" key="2">
    <source>
        <dbReference type="Proteomes" id="UP000237798"/>
    </source>
</evidence>
<keyword evidence="2" id="KW-1185">Reference proteome</keyword>
<organism evidence="1 2">
    <name type="scientific">Clostridium luticellarii</name>
    <dbReference type="NCBI Taxonomy" id="1691940"/>
    <lineage>
        <taxon>Bacteria</taxon>
        <taxon>Bacillati</taxon>
        <taxon>Bacillota</taxon>
        <taxon>Clostridia</taxon>
        <taxon>Eubacteriales</taxon>
        <taxon>Clostridiaceae</taxon>
        <taxon>Clostridium</taxon>
    </lineage>
</organism>
<accession>A0A2T0BN86</accession>
<dbReference type="Proteomes" id="UP000237798">
    <property type="component" value="Unassembled WGS sequence"/>
</dbReference>
<dbReference type="Pfam" id="PF01177">
    <property type="entry name" value="Asp_Glu_race"/>
    <property type="match status" value="1"/>
</dbReference>
<dbReference type="InterPro" id="IPR011060">
    <property type="entry name" value="RibuloseP-bd_barrel"/>
</dbReference>
<dbReference type="OrthoDB" id="9791723at2"/>